<reference evidence="2 3" key="1">
    <citation type="submission" date="2016-10" db="EMBL/GenBank/DDBJ databases">
        <authorList>
            <person name="de Groot N.N."/>
        </authorList>
    </citation>
    <scope>NUCLEOTIDE SEQUENCE [LARGE SCALE GENOMIC DNA]</scope>
    <source>
        <strain evidence="2 3">DSM 44149</strain>
    </source>
</reference>
<protein>
    <recommendedName>
        <fullName evidence="4">Carboxypeptidase regulatory-like domain-containing protein</fullName>
    </recommendedName>
</protein>
<dbReference type="OrthoDB" id="3632511at2"/>
<proteinExistence type="predicted"/>
<evidence type="ECO:0000256" key="1">
    <source>
        <dbReference type="SAM" id="SignalP"/>
    </source>
</evidence>
<keyword evidence="1" id="KW-0732">Signal</keyword>
<gene>
    <name evidence="2" type="ORF">SAMN04489726_1359</name>
</gene>
<dbReference type="EMBL" id="LT629701">
    <property type="protein sequence ID" value="SDM38487.1"/>
    <property type="molecule type" value="Genomic_DNA"/>
</dbReference>
<dbReference type="SUPFAM" id="SSF49464">
    <property type="entry name" value="Carboxypeptidase regulatory domain-like"/>
    <property type="match status" value="1"/>
</dbReference>
<name>A0A1G9ST19_ALLAB</name>
<dbReference type="STRING" id="211114.SAMN04489726_1359"/>
<evidence type="ECO:0000313" key="2">
    <source>
        <dbReference type="EMBL" id="SDM38487.1"/>
    </source>
</evidence>
<evidence type="ECO:0008006" key="4">
    <source>
        <dbReference type="Google" id="ProtNLM"/>
    </source>
</evidence>
<keyword evidence="3" id="KW-1185">Reference proteome</keyword>
<dbReference type="RefSeq" id="WP_052408118.1">
    <property type="nucleotide sequence ID" value="NZ_JOEF01000037.1"/>
</dbReference>
<organism evidence="2 3">
    <name type="scientific">Allokutzneria albata</name>
    <name type="common">Kibdelosporangium albatum</name>
    <dbReference type="NCBI Taxonomy" id="211114"/>
    <lineage>
        <taxon>Bacteria</taxon>
        <taxon>Bacillati</taxon>
        <taxon>Actinomycetota</taxon>
        <taxon>Actinomycetes</taxon>
        <taxon>Pseudonocardiales</taxon>
        <taxon>Pseudonocardiaceae</taxon>
        <taxon>Allokutzneria</taxon>
    </lineage>
</organism>
<sequence length="404" mass="43425">MKRLLFAAVCLPIVAALTAVPAKANSATGAVKFVVTDELDGTPVRDACAWVYGEGQDRRECTSGDGTLVVRDLPANGYYSASVWDSAGTHYTVNDLRPSVVAGETAEMRVSLRPAAAFRTTVVDSRTRAPLAGVCVEPHAVPVAGVVDRDYSWYCTDDSGTLIVGPLDPNTYQFFVKPNDKTYGSQWVGVRGGTGDLRQAHKGVARLRETTVLPQIAVDPSGTITGTAKDNTGTPLPRVCVFPFAADPRLGFRFSENCTDTNGNYRIRGLGPYAWPLEFLQDTGKFATQWSGGAGDRFSAVPVTVWAGGTTVSNATLVPAAKITGRTLDRTGRPAFGYIYAYNARTGDIITWDTSDDDDNFEVNGLATQDVRISYIIKDKTCWYPKPIPVVAGEVVKGVDLTEC</sequence>
<dbReference type="eggNOG" id="ENOG5034B4P">
    <property type="taxonomic scope" value="Bacteria"/>
</dbReference>
<evidence type="ECO:0000313" key="3">
    <source>
        <dbReference type="Proteomes" id="UP000183376"/>
    </source>
</evidence>
<dbReference type="Proteomes" id="UP000183376">
    <property type="component" value="Chromosome I"/>
</dbReference>
<dbReference type="AlphaFoldDB" id="A0A1G9ST19"/>
<dbReference type="InterPro" id="IPR008969">
    <property type="entry name" value="CarboxyPept-like_regulatory"/>
</dbReference>
<accession>A0A1G9ST19</accession>
<feature type="signal peptide" evidence="1">
    <location>
        <begin position="1"/>
        <end position="24"/>
    </location>
</feature>
<feature type="chain" id="PRO_5009245488" description="Carboxypeptidase regulatory-like domain-containing protein" evidence="1">
    <location>
        <begin position="25"/>
        <end position="404"/>
    </location>
</feature>